<keyword evidence="1" id="KW-0472">Membrane</keyword>
<evidence type="ECO:0000313" key="3">
    <source>
        <dbReference type="Proteomes" id="UP001596190"/>
    </source>
</evidence>
<feature type="transmembrane region" description="Helical" evidence="1">
    <location>
        <begin position="26"/>
        <end position="45"/>
    </location>
</feature>
<keyword evidence="1" id="KW-0812">Transmembrane</keyword>
<keyword evidence="3" id="KW-1185">Reference proteome</keyword>
<dbReference type="Proteomes" id="UP001596190">
    <property type="component" value="Unassembled WGS sequence"/>
</dbReference>
<protein>
    <submittedName>
        <fullName evidence="2">DUF4811 domain-containing protein</fullName>
    </submittedName>
</protein>
<dbReference type="EMBL" id="JBHSSA010000117">
    <property type="protein sequence ID" value="MFC6255214.1"/>
    <property type="molecule type" value="Genomic_DNA"/>
</dbReference>
<proteinExistence type="predicted"/>
<sequence>MIYIFLFVIITAFCISAVAMFLNKRYIGTTLLTLLLVIGSLGLIAKNDNDHLGMHVTESTTTTKLASSYRSQLPFLVYKQLGTTKQMSERVYSYRIAGQSKRQQTKLDHFQIRVIRKNQSGGHAKLVKTVKQYQYKNNWWHGLFLGSKAKRTKSTSYVFEVPQDWLVLESKQAKRLPTVAKKLQAQATQTGEQAVKHQVTQLVTQQVKAQAPAAVTAQVKAQVSADPAVMQNQTQYRALQQRVTAQVTANLTRQVTKQVETKQLPQIKRQVTAKAKSKLIQTLRQELE</sequence>
<accession>A0ABW1TBI8</accession>
<evidence type="ECO:0000313" key="2">
    <source>
        <dbReference type="EMBL" id="MFC6255214.1"/>
    </source>
</evidence>
<dbReference type="InterPro" id="IPR032083">
    <property type="entry name" value="DUF4811"/>
</dbReference>
<name>A0ABW1TBI8_9LACO</name>
<evidence type="ECO:0000256" key="1">
    <source>
        <dbReference type="SAM" id="Phobius"/>
    </source>
</evidence>
<organism evidence="2 3">
    <name type="scientific">Secundilactobacillus hailunensis</name>
    <dbReference type="NCBI Taxonomy" id="2559923"/>
    <lineage>
        <taxon>Bacteria</taxon>
        <taxon>Bacillati</taxon>
        <taxon>Bacillota</taxon>
        <taxon>Bacilli</taxon>
        <taxon>Lactobacillales</taxon>
        <taxon>Lactobacillaceae</taxon>
        <taxon>Secundilactobacillus</taxon>
    </lineage>
</organism>
<keyword evidence="1" id="KW-1133">Transmembrane helix</keyword>
<dbReference type="RefSeq" id="WP_137630611.1">
    <property type="nucleotide sequence ID" value="NZ_BJDO01000011.1"/>
</dbReference>
<reference evidence="3" key="1">
    <citation type="journal article" date="2019" name="Int. J. Syst. Evol. Microbiol.">
        <title>The Global Catalogue of Microorganisms (GCM) 10K type strain sequencing project: providing services to taxonomists for standard genome sequencing and annotation.</title>
        <authorList>
            <consortium name="The Broad Institute Genomics Platform"/>
            <consortium name="The Broad Institute Genome Sequencing Center for Infectious Disease"/>
            <person name="Wu L."/>
            <person name="Ma J."/>
        </authorList>
    </citation>
    <scope>NUCLEOTIDE SEQUENCE [LARGE SCALE GENOMIC DNA]</scope>
    <source>
        <strain evidence="3">CCM 8950</strain>
    </source>
</reference>
<dbReference type="Pfam" id="PF16069">
    <property type="entry name" value="DUF4811"/>
    <property type="match status" value="1"/>
</dbReference>
<comment type="caution">
    <text evidence="2">The sequence shown here is derived from an EMBL/GenBank/DDBJ whole genome shotgun (WGS) entry which is preliminary data.</text>
</comment>
<gene>
    <name evidence="2" type="ORF">ACFP1H_11545</name>
</gene>